<keyword evidence="2" id="KW-1185">Reference proteome</keyword>
<organism evidence="1 2">
    <name type="scientific">Colwellia maritima</name>
    <dbReference type="NCBI Taxonomy" id="2912588"/>
    <lineage>
        <taxon>Bacteria</taxon>
        <taxon>Pseudomonadati</taxon>
        <taxon>Pseudomonadota</taxon>
        <taxon>Gammaproteobacteria</taxon>
        <taxon>Alteromonadales</taxon>
        <taxon>Colwelliaceae</taxon>
        <taxon>Colwellia</taxon>
    </lineage>
</organism>
<name>A0ABS9X2P2_9GAMM</name>
<dbReference type="EMBL" id="JAKKSL010000002">
    <property type="protein sequence ID" value="MCI2284510.1"/>
    <property type="molecule type" value="Genomic_DNA"/>
</dbReference>
<reference evidence="1" key="1">
    <citation type="submission" date="2022-01" db="EMBL/GenBank/DDBJ databases">
        <title>Colwellia maritima, isolated from seawater.</title>
        <authorList>
            <person name="Kristyanto S."/>
            <person name="Jung J."/>
            <person name="Jeon C.O."/>
        </authorList>
    </citation>
    <scope>NUCLEOTIDE SEQUENCE</scope>
    <source>
        <strain evidence="1">MSW7</strain>
    </source>
</reference>
<sequence>MEVFADNPKQSTDLIALSKVIKDYSDAFDNIVEMQKTIGLNPKDAMYGELRSAVHAVEELLKGNDYKLLSNMLQLRRNEKDFMLRLDNKYWQKWEQNSALFIDAIHLSDLTDEIKSQVISNIKVYGSAFGKLVEAQRKQGFKPDRGFKGEMRSTVHQVDELLDRILISSRKTVEEYISSVETVAYLAFFIVRLLQ</sequence>
<comment type="caution">
    <text evidence="1">The sequence shown here is derived from an EMBL/GenBank/DDBJ whole genome shotgun (WGS) entry which is preliminary data.</text>
</comment>
<dbReference type="Proteomes" id="UP001139646">
    <property type="component" value="Unassembled WGS sequence"/>
</dbReference>
<protein>
    <submittedName>
        <fullName evidence="1">Uncharacterized protein</fullName>
    </submittedName>
</protein>
<dbReference type="RefSeq" id="WP_242286940.1">
    <property type="nucleotide sequence ID" value="NZ_JAKKSL010000002.1"/>
</dbReference>
<proteinExistence type="predicted"/>
<evidence type="ECO:0000313" key="1">
    <source>
        <dbReference type="EMBL" id="MCI2284510.1"/>
    </source>
</evidence>
<gene>
    <name evidence="1" type="ORF">L3081_15335</name>
</gene>
<evidence type="ECO:0000313" key="2">
    <source>
        <dbReference type="Proteomes" id="UP001139646"/>
    </source>
</evidence>
<accession>A0ABS9X2P2</accession>